<evidence type="ECO:0000259" key="1">
    <source>
        <dbReference type="Pfam" id="PF03466"/>
    </source>
</evidence>
<evidence type="ECO:0000313" key="2">
    <source>
        <dbReference type="EMBL" id="MFC5423905.1"/>
    </source>
</evidence>
<dbReference type="Gene3D" id="3.40.190.10">
    <property type="entry name" value="Periplasmic binding protein-like II"/>
    <property type="match status" value="1"/>
</dbReference>
<proteinExistence type="predicted"/>
<dbReference type="Proteomes" id="UP001596053">
    <property type="component" value="Unassembled WGS sequence"/>
</dbReference>
<dbReference type="RefSeq" id="WP_377801938.1">
    <property type="nucleotide sequence ID" value="NZ_JBHSLW010000139.1"/>
</dbReference>
<dbReference type="InterPro" id="IPR005119">
    <property type="entry name" value="LysR_subst-bd"/>
</dbReference>
<gene>
    <name evidence="2" type="ORF">ACFPOB_30755</name>
</gene>
<name>A0ABW0J280_9HYPH</name>
<comment type="caution">
    <text evidence="2">The sequence shown here is derived from an EMBL/GenBank/DDBJ whole genome shotgun (WGS) entry which is preliminary data.</text>
</comment>
<dbReference type="Pfam" id="PF03466">
    <property type="entry name" value="LysR_substrate"/>
    <property type="match status" value="1"/>
</dbReference>
<evidence type="ECO:0000313" key="3">
    <source>
        <dbReference type="Proteomes" id="UP001596053"/>
    </source>
</evidence>
<organism evidence="2 3">
    <name type="scientific">Bosea eneae</name>
    <dbReference type="NCBI Taxonomy" id="151454"/>
    <lineage>
        <taxon>Bacteria</taxon>
        <taxon>Pseudomonadati</taxon>
        <taxon>Pseudomonadota</taxon>
        <taxon>Alphaproteobacteria</taxon>
        <taxon>Hyphomicrobiales</taxon>
        <taxon>Boseaceae</taxon>
        <taxon>Bosea</taxon>
    </lineage>
</organism>
<accession>A0ABW0J280</accession>
<sequence>MAAPTSLRELVGQDWVTASITADASDEINAFFARHQLPPPRLAVRSQSALTLLTCLAKSDLLAMVSAQWERFEMTGKALNTIRVEEELTAPPLVLVRPSDLSPTSAALHLLDLMRRATSRLAAET</sequence>
<dbReference type="EMBL" id="JBHSLW010000139">
    <property type="protein sequence ID" value="MFC5423905.1"/>
    <property type="molecule type" value="Genomic_DNA"/>
</dbReference>
<keyword evidence="3" id="KW-1185">Reference proteome</keyword>
<reference evidence="3" key="1">
    <citation type="journal article" date="2019" name="Int. J. Syst. Evol. Microbiol.">
        <title>The Global Catalogue of Microorganisms (GCM) 10K type strain sequencing project: providing services to taxonomists for standard genome sequencing and annotation.</title>
        <authorList>
            <consortium name="The Broad Institute Genomics Platform"/>
            <consortium name="The Broad Institute Genome Sequencing Center for Infectious Disease"/>
            <person name="Wu L."/>
            <person name="Ma J."/>
        </authorList>
    </citation>
    <scope>NUCLEOTIDE SEQUENCE [LARGE SCALE GENOMIC DNA]</scope>
    <source>
        <strain evidence="3">NCAIM B.01391</strain>
    </source>
</reference>
<dbReference type="SUPFAM" id="SSF53850">
    <property type="entry name" value="Periplasmic binding protein-like II"/>
    <property type="match status" value="1"/>
</dbReference>
<protein>
    <submittedName>
        <fullName evidence="2">LysR substrate-binding domain-containing protein</fullName>
    </submittedName>
</protein>
<feature type="domain" description="LysR substrate-binding" evidence="1">
    <location>
        <begin position="3"/>
        <end position="117"/>
    </location>
</feature>